<evidence type="ECO:0000313" key="2">
    <source>
        <dbReference type="Proteomes" id="UP001157502"/>
    </source>
</evidence>
<sequence length="102" mass="11894">MIPFIGFDVPQRADRSPAWTSPPQTRARGWKRERERPCDMHDKRSAGRPLILMAIVTLANTSCRRQRYRTPLIWRTDERRARTTTNAAPTPTQHQRSRQVVG</sequence>
<dbReference type="Proteomes" id="UP001157502">
    <property type="component" value="Chromosome 22"/>
</dbReference>
<evidence type="ECO:0000313" key="1">
    <source>
        <dbReference type="EMBL" id="KAJ7994862.1"/>
    </source>
</evidence>
<gene>
    <name evidence="1" type="ORF">DPEC_G00253860</name>
</gene>
<reference evidence="1" key="1">
    <citation type="submission" date="2021-05" db="EMBL/GenBank/DDBJ databases">
        <authorList>
            <person name="Pan Q."/>
            <person name="Jouanno E."/>
            <person name="Zahm M."/>
            <person name="Klopp C."/>
            <person name="Cabau C."/>
            <person name="Louis A."/>
            <person name="Berthelot C."/>
            <person name="Parey E."/>
            <person name="Roest Crollius H."/>
            <person name="Montfort J."/>
            <person name="Robinson-Rechavi M."/>
            <person name="Bouchez O."/>
            <person name="Lampietro C."/>
            <person name="Lopez Roques C."/>
            <person name="Donnadieu C."/>
            <person name="Postlethwait J."/>
            <person name="Bobe J."/>
            <person name="Dillon D."/>
            <person name="Chandos A."/>
            <person name="von Hippel F."/>
            <person name="Guiguen Y."/>
        </authorList>
    </citation>
    <scope>NUCLEOTIDE SEQUENCE</scope>
    <source>
        <strain evidence="1">YG-Jan2019</strain>
    </source>
</reference>
<organism evidence="1 2">
    <name type="scientific">Dallia pectoralis</name>
    <name type="common">Alaska blackfish</name>
    <dbReference type="NCBI Taxonomy" id="75939"/>
    <lineage>
        <taxon>Eukaryota</taxon>
        <taxon>Metazoa</taxon>
        <taxon>Chordata</taxon>
        <taxon>Craniata</taxon>
        <taxon>Vertebrata</taxon>
        <taxon>Euteleostomi</taxon>
        <taxon>Actinopterygii</taxon>
        <taxon>Neopterygii</taxon>
        <taxon>Teleostei</taxon>
        <taxon>Protacanthopterygii</taxon>
        <taxon>Esociformes</taxon>
        <taxon>Umbridae</taxon>
        <taxon>Dallia</taxon>
    </lineage>
</organism>
<keyword evidence="2" id="KW-1185">Reference proteome</keyword>
<dbReference type="EMBL" id="CM055749">
    <property type="protein sequence ID" value="KAJ7994862.1"/>
    <property type="molecule type" value="Genomic_DNA"/>
</dbReference>
<name>A0ACC2FU90_DALPE</name>
<comment type="caution">
    <text evidence="1">The sequence shown here is derived from an EMBL/GenBank/DDBJ whole genome shotgun (WGS) entry which is preliminary data.</text>
</comment>
<proteinExistence type="predicted"/>
<accession>A0ACC2FU90</accession>
<protein>
    <submittedName>
        <fullName evidence="1">Uncharacterized protein</fullName>
    </submittedName>
</protein>